<evidence type="ECO:0000259" key="1">
    <source>
        <dbReference type="Pfam" id="PF06527"/>
    </source>
</evidence>
<dbReference type="AlphaFoldDB" id="A0A2W5D5Y3"/>
<name>A0A2W5D5Y3_9BURK</name>
<feature type="domain" description="TniQ" evidence="1">
    <location>
        <begin position="11"/>
        <end position="136"/>
    </location>
</feature>
<reference evidence="2 3" key="1">
    <citation type="submission" date="2017-08" db="EMBL/GenBank/DDBJ databases">
        <title>Infants hospitalized years apart are colonized by the same room-sourced microbial strains.</title>
        <authorList>
            <person name="Brooks B."/>
            <person name="Olm M.R."/>
            <person name="Firek B.A."/>
            <person name="Baker R."/>
            <person name="Thomas B.C."/>
            <person name="Morowitz M.J."/>
            <person name="Banfield J.F."/>
        </authorList>
    </citation>
    <scope>NUCLEOTIDE SEQUENCE [LARGE SCALE GENOMIC DNA]</scope>
    <source>
        <strain evidence="2">S2_012_000_R2_81</strain>
    </source>
</reference>
<sequence length="451" mass="51622">MSSVLDLGQFPVRPQRSVGESLAGYIYRFYGSNGHRVPDVLHMSLETIYRPTKLSRFDEAWRLLDAIAGGRLGAEREVWRLNHLAAPPGEGRLNSQAEFSYQNLRACPRCLELDGHHQAAWELPLVQTCLRHRCVLLDKCQCNRRISWRTLQADWRCPCGLDLREIANEPARRGELNADEFVIRGIQAYRHEAGMRSDPVQPAVTPFRTVQLMHELVWQVPPPEWRATLAKTRAGAITGRLLGRWPALLRRSLTRVERLLVAGNSQLCIDLMPDVALRGVHEWYSRVVADKGAAPELRQIAEWRRLDLLPPSKNGNLIVFNPTLGLQERQRRLCQFSEWWKRLFEHYEPVAPHIARFLAKRSTSSTHALHYGSYSRPHWTILNRLLDAAWADLPVEKFRPLAWAWPERFVDAAKDPQQVLFTASAQLAGASTALAHRLERLSRRAYATCTA</sequence>
<protein>
    <recommendedName>
        <fullName evidence="1">TniQ domain-containing protein</fullName>
    </recommendedName>
</protein>
<comment type="caution">
    <text evidence="2">The sequence shown here is derived from an EMBL/GenBank/DDBJ whole genome shotgun (WGS) entry which is preliminary data.</text>
</comment>
<accession>A0A2W5D5Y3</accession>
<dbReference type="InterPro" id="IPR009492">
    <property type="entry name" value="TniQ"/>
</dbReference>
<organism evidence="2 3">
    <name type="scientific">Roseateles depolymerans</name>
    <dbReference type="NCBI Taxonomy" id="76731"/>
    <lineage>
        <taxon>Bacteria</taxon>
        <taxon>Pseudomonadati</taxon>
        <taxon>Pseudomonadota</taxon>
        <taxon>Betaproteobacteria</taxon>
        <taxon>Burkholderiales</taxon>
        <taxon>Sphaerotilaceae</taxon>
        <taxon>Roseateles</taxon>
    </lineage>
</organism>
<dbReference type="EMBL" id="QFOD01000033">
    <property type="protein sequence ID" value="PZP27221.1"/>
    <property type="molecule type" value="Genomic_DNA"/>
</dbReference>
<dbReference type="Pfam" id="PF06527">
    <property type="entry name" value="TniQ"/>
    <property type="match status" value="1"/>
</dbReference>
<dbReference type="Proteomes" id="UP000249633">
    <property type="component" value="Unassembled WGS sequence"/>
</dbReference>
<evidence type="ECO:0000313" key="3">
    <source>
        <dbReference type="Proteomes" id="UP000249633"/>
    </source>
</evidence>
<proteinExistence type="predicted"/>
<gene>
    <name evidence="2" type="ORF">DI603_22420</name>
</gene>
<evidence type="ECO:0000313" key="2">
    <source>
        <dbReference type="EMBL" id="PZP27221.1"/>
    </source>
</evidence>